<evidence type="ECO:0000256" key="8">
    <source>
        <dbReference type="ARBA" id="ARBA00023136"/>
    </source>
</evidence>
<organism evidence="12 13">
    <name type="scientific">Prosthecobacter dejongeii</name>
    <dbReference type="NCBI Taxonomy" id="48465"/>
    <lineage>
        <taxon>Bacteria</taxon>
        <taxon>Pseudomonadati</taxon>
        <taxon>Verrucomicrobiota</taxon>
        <taxon>Verrucomicrobiia</taxon>
        <taxon>Verrucomicrobiales</taxon>
        <taxon>Verrucomicrobiaceae</taxon>
        <taxon>Prosthecobacter</taxon>
    </lineage>
</organism>
<keyword evidence="4 10" id="KW-0812">Transmembrane</keyword>
<evidence type="ECO:0000256" key="5">
    <source>
        <dbReference type="ARBA" id="ARBA00022777"/>
    </source>
</evidence>
<proteinExistence type="predicted"/>
<reference evidence="12 13" key="1">
    <citation type="submission" date="2020-08" db="EMBL/GenBank/DDBJ databases">
        <title>Genomic Encyclopedia of Type Strains, Phase IV (KMG-IV): sequencing the most valuable type-strain genomes for metagenomic binning, comparative biology and taxonomic classification.</title>
        <authorList>
            <person name="Goeker M."/>
        </authorList>
    </citation>
    <scope>NUCLEOTIDE SEQUENCE [LARGE SCALE GENOMIC DNA]</scope>
    <source>
        <strain evidence="12 13">DSM 12251</strain>
    </source>
</reference>
<evidence type="ECO:0000256" key="3">
    <source>
        <dbReference type="ARBA" id="ARBA00022679"/>
    </source>
</evidence>
<protein>
    <submittedName>
        <fullName evidence="12">Signal transduction histidine kinase</fullName>
    </submittedName>
</protein>
<comment type="subcellular location">
    <subcellularLocation>
        <location evidence="1">Cell membrane</location>
        <topology evidence="1">Multi-pass membrane protein</topology>
    </subcellularLocation>
</comment>
<evidence type="ECO:0000256" key="7">
    <source>
        <dbReference type="ARBA" id="ARBA00023012"/>
    </source>
</evidence>
<keyword evidence="13" id="KW-1185">Reference proteome</keyword>
<dbReference type="InterPro" id="IPR011712">
    <property type="entry name" value="Sig_transdc_His_kin_sub3_dim/P"/>
</dbReference>
<feature type="domain" description="Histidine kinase/HSP90-like ATPase" evidence="11">
    <location>
        <begin position="604"/>
        <end position="749"/>
    </location>
</feature>
<keyword evidence="8 10" id="KW-0472">Membrane</keyword>
<evidence type="ECO:0000256" key="6">
    <source>
        <dbReference type="ARBA" id="ARBA00022989"/>
    </source>
</evidence>
<keyword evidence="7" id="KW-0902">Two-component regulatory system</keyword>
<dbReference type="Gene3D" id="3.30.565.10">
    <property type="entry name" value="Histidine kinase-like ATPase, C-terminal domain"/>
    <property type="match status" value="1"/>
</dbReference>
<dbReference type="InterPro" id="IPR003594">
    <property type="entry name" value="HATPase_dom"/>
</dbReference>
<dbReference type="EMBL" id="JACHIF010000011">
    <property type="protein sequence ID" value="MBB5039982.1"/>
    <property type="molecule type" value="Genomic_DNA"/>
</dbReference>
<keyword evidence="2" id="KW-1003">Cell membrane</keyword>
<keyword evidence="6 10" id="KW-1133">Transmembrane helix</keyword>
<keyword evidence="3" id="KW-0808">Transferase</keyword>
<evidence type="ECO:0000256" key="9">
    <source>
        <dbReference type="SAM" id="MobiDB-lite"/>
    </source>
</evidence>
<keyword evidence="5 12" id="KW-0418">Kinase</keyword>
<sequence>MTHPSATTFYVGVLLVVYSWLASPLQAAQPVITIAEAKALMARRDVKDPVRVRGSVTFTNHRLGIAFVQDSSGGIGYDPRTRTSAKFPIPGDTVEVEGFLTRRQGLAMILKDSSDYGAPEVLPVPDEKTAIPALPFDLDDAAQLRLDGHLTRVSGVVRRISVPPLESAPMLVEISTPSGYAIARLPWREPQPVLDQWLDCPVTLTAVLVCRADPPLLPEDASALLLVSYRSRWVLQPRALEEAFDSPPITALRDIQATPRTNARQRVHLQGIVTAARPRSWVCLRTEDGSIEVTTRQLTTFVPGQRLAVAGWPQNVEGRLTLQDGICRLIDHSGAPAPIHLEQGFFHPRMQRELVSLKGILHTHTLSGGIPRHTLELPSGVHCHLAWQTFLRPNQMRHLLEGSHIQITGICHIHSPGSFEAGADGTSPSISIHPRSLTDLTLLEGPSWWTPARLTLTVWLLSALAGLAIPGALIFRWQLWRQARHIREIESHAAAEEERLRIAREFHDSLQQQLSSAALHLETLKGAIHAAPDMLPRLIEDTTAMLRHCQVEARHTIWDLRSETTLATGLIASLKNWLENRVQPSISTQIEFTHEGQEAPLPEAIALQLMRIVQESVHNALTHASARHIRVHLSTVATAPAQRKRLTQGFHLTKVTSKIPTQGKRLRESSADSSERVLQPQRPPTMPHLHLLIQDDGVGFDPRLLSSPPPGHYGLAGLKERAAKIRAHLEISTHPQTGTRISLHLPLSFPSHAVTH</sequence>
<dbReference type="Gene3D" id="1.20.5.1930">
    <property type="match status" value="1"/>
</dbReference>
<evidence type="ECO:0000256" key="10">
    <source>
        <dbReference type="SAM" id="Phobius"/>
    </source>
</evidence>
<dbReference type="GO" id="GO:0046983">
    <property type="term" value="F:protein dimerization activity"/>
    <property type="evidence" value="ECO:0007669"/>
    <property type="project" value="InterPro"/>
</dbReference>
<dbReference type="Pfam" id="PF07730">
    <property type="entry name" value="HisKA_3"/>
    <property type="match status" value="1"/>
</dbReference>
<evidence type="ECO:0000313" key="12">
    <source>
        <dbReference type="EMBL" id="MBB5039982.1"/>
    </source>
</evidence>
<dbReference type="SMART" id="SM00387">
    <property type="entry name" value="HATPase_c"/>
    <property type="match status" value="1"/>
</dbReference>
<evidence type="ECO:0000313" key="13">
    <source>
        <dbReference type="Proteomes" id="UP000534294"/>
    </source>
</evidence>
<evidence type="ECO:0000256" key="4">
    <source>
        <dbReference type="ARBA" id="ARBA00022692"/>
    </source>
</evidence>
<feature type="region of interest" description="Disordered" evidence="9">
    <location>
        <begin position="657"/>
        <end position="687"/>
    </location>
</feature>
<comment type="caution">
    <text evidence="12">The sequence shown here is derived from an EMBL/GenBank/DDBJ whole genome shotgun (WGS) entry which is preliminary data.</text>
</comment>
<dbReference type="PANTHER" id="PTHR24421">
    <property type="entry name" value="NITRATE/NITRITE SENSOR PROTEIN NARX-RELATED"/>
    <property type="match status" value="1"/>
</dbReference>
<dbReference type="CDD" id="cd16917">
    <property type="entry name" value="HATPase_UhpB-NarQ-NarX-like"/>
    <property type="match status" value="1"/>
</dbReference>
<name>A0A7W7YPU2_9BACT</name>
<feature type="transmembrane region" description="Helical" evidence="10">
    <location>
        <begin position="456"/>
        <end position="477"/>
    </location>
</feature>
<evidence type="ECO:0000256" key="1">
    <source>
        <dbReference type="ARBA" id="ARBA00004651"/>
    </source>
</evidence>
<dbReference type="AlphaFoldDB" id="A0A7W7YPU2"/>
<feature type="compositionally biased region" description="Basic and acidic residues" evidence="9">
    <location>
        <begin position="665"/>
        <end position="675"/>
    </location>
</feature>
<accession>A0A7W7YPU2</accession>
<dbReference type="GO" id="GO:0000155">
    <property type="term" value="F:phosphorelay sensor kinase activity"/>
    <property type="evidence" value="ECO:0007669"/>
    <property type="project" value="InterPro"/>
</dbReference>
<dbReference type="GO" id="GO:0005886">
    <property type="term" value="C:plasma membrane"/>
    <property type="evidence" value="ECO:0007669"/>
    <property type="project" value="UniProtKB-SubCell"/>
</dbReference>
<evidence type="ECO:0000256" key="2">
    <source>
        <dbReference type="ARBA" id="ARBA00022475"/>
    </source>
</evidence>
<dbReference type="SUPFAM" id="SSF55874">
    <property type="entry name" value="ATPase domain of HSP90 chaperone/DNA topoisomerase II/histidine kinase"/>
    <property type="match status" value="1"/>
</dbReference>
<evidence type="ECO:0000259" key="11">
    <source>
        <dbReference type="SMART" id="SM00387"/>
    </source>
</evidence>
<gene>
    <name evidence="12" type="ORF">HNQ64_004261</name>
</gene>
<dbReference type="Proteomes" id="UP000534294">
    <property type="component" value="Unassembled WGS sequence"/>
</dbReference>
<dbReference type="InterPro" id="IPR036890">
    <property type="entry name" value="HATPase_C_sf"/>
</dbReference>
<dbReference type="InterPro" id="IPR050482">
    <property type="entry name" value="Sensor_HK_TwoCompSys"/>
</dbReference>
<dbReference type="RefSeq" id="WP_184212275.1">
    <property type="nucleotide sequence ID" value="NZ_JACHIF010000011.1"/>
</dbReference>
<dbReference type="PANTHER" id="PTHR24421:SF37">
    <property type="entry name" value="SENSOR HISTIDINE KINASE NARS"/>
    <property type="match status" value="1"/>
</dbReference>